<comment type="caution">
    <text evidence="3">The sequence shown here is derived from an EMBL/GenBank/DDBJ whole genome shotgun (WGS) entry which is preliminary data.</text>
</comment>
<accession>A0A8H3UJZ4</accession>
<feature type="compositionally biased region" description="Polar residues" evidence="1">
    <location>
        <begin position="31"/>
        <end position="44"/>
    </location>
</feature>
<feature type="compositionally biased region" description="Basic residues" evidence="1">
    <location>
        <begin position="68"/>
        <end position="85"/>
    </location>
</feature>
<keyword evidence="2" id="KW-0812">Transmembrane</keyword>
<evidence type="ECO:0000256" key="2">
    <source>
        <dbReference type="SAM" id="Phobius"/>
    </source>
</evidence>
<keyword evidence="2" id="KW-1133">Transmembrane helix</keyword>
<proteinExistence type="predicted"/>
<evidence type="ECO:0000256" key="1">
    <source>
        <dbReference type="SAM" id="MobiDB-lite"/>
    </source>
</evidence>
<dbReference type="Proteomes" id="UP000447873">
    <property type="component" value="Unassembled WGS sequence"/>
</dbReference>
<feature type="compositionally biased region" description="Basic and acidic residues" evidence="1">
    <location>
        <begin position="46"/>
        <end position="63"/>
    </location>
</feature>
<keyword evidence="2" id="KW-0472">Membrane</keyword>
<protein>
    <submittedName>
        <fullName evidence="3">Uncharacterized protein</fullName>
    </submittedName>
</protein>
<dbReference type="AlphaFoldDB" id="A0A8H3UJZ4"/>
<feature type="transmembrane region" description="Helical" evidence="2">
    <location>
        <begin position="6"/>
        <end position="23"/>
    </location>
</feature>
<organism evidence="3 4">
    <name type="scientific">Venturia inaequalis</name>
    <name type="common">Apple scab fungus</name>
    <dbReference type="NCBI Taxonomy" id="5025"/>
    <lineage>
        <taxon>Eukaryota</taxon>
        <taxon>Fungi</taxon>
        <taxon>Dikarya</taxon>
        <taxon>Ascomycota</taxon>
        <taxon>Pezizomycotina</taxon>
        <taxon>Dothideomycetes</taxon>
        <taxon>Pleosporomycetidae</taxon>
        <taxon>Venturiales</taxon>
        <taxon>Venturiaceae</taxon>
        <taxon>Venturia</taxon>
    </lineage>
</organism>
<evidence type="ECO:0000313" key="4">
    <source>
        <dbReference type="Proteomes" id="UP000447873"/>
    </source>
</evidence>
<feature type="region of interest" description="Disordered" evidence="1">
    <location>
        <begin position="31"/>
        <end position="100"/>
    </location>
</feature>
<sequence>MTTSILLHAITFTTGFLLGIITSRKIIPTTRTPIQTHQQHNANTVEPKKPHTLDPHELEESHVLKTPLKQKKKAHRGKRGGRNKGLKAFVTRPDGFDKVA</sequence>
<reference evidence="3 4" key="1">
    <citation type="submission" date="2018-12" db="EMBL/GenBank/DDBJ databases">
        <title>Venturia inaequalis Genome Resource.</title>
        <authorList>
            <person name="Lichtner F.J."/>
        </authorList>
    </citation>
    <scope>NUCLEOTIDE SEQUENCE [LARGE SCALE GENOMIC DNA]</scope>
    <source>
        <strain evidence="3 4">120213</strain>
    </source>
</reference>
<evidence type="ECO:0000313" key="3">
    <source>
        <dbReference type="EMBL" id="KAE9971055.1"/>
    </source>
</evidence>
<name>A0A8H3UJZ4_VENIN</name>
<dbReference type="EMBL" id="WNWS01000310">
    <property type="protein sequence ID" value="KAE9971055.1"/>
    <property type="molecule type" value="Genomic_DNA"/>
</dbReference>
<gene>
    <name evidence="3" type="ORF">EG328_005899</name>
</gene>